<evidence type="ECO:0000256" key="6">
    <source>
        <dbReference type="ARBA" id="ARBA00023235"/>
    </source>
</evidence>
<feature type="domain" description="Alpha-D-phosphohexomutase alpha/beta/alpha" evidence="10">
    <location>
        <begin position="153"/>
        <end position="251"/>
    </location>
</feature>
<evidence type="ECO:0000259" key="8">
    <source>
        <dbReference type="Pfam" id="PF00408"/>
    </source>
</evidence>
<dbReference type="Pfam" id="PF02879">
    <property type="entry name" value="PGM_PMM_II"/>
    <property type="match status" value="1"/>
</dbReference>
<dbReference type="Pfam" id="PF02878">
    <property type="entry name" value="PGM_PMM_I"/>
    <property type="match status" value="1"/>
</dbReference>
<dbReference type="AlphaFoldDB" id="A0A077AU45"/>
<dbReference type="InterPro" id="IPR005846">
    <property type="entry name" value="A-D-PHexomutase_a/b/a-III"/>
</dbReference>
<dbReference type="InterPro" id="IPR005845">
    <property type="entry name" value="A-D-PHexomutase_a/b/a-II"/>
</dbReference>
<accession>A0A077AU45</accession>
<evidence type="ECO:0000259" key="11">
    <source>
        <dbReference type="Pfam" id="PF02880"/>
    </source>
</evidence>
<keyword evidence="13" id="KW-1185">Reference proteome</keyword>
<dbReference type="Gene3D" id="3.40.120.10">
    <property type="entry name" value="Alpha-D-Glucose-1,6-Bisphosphate, subunit A, domain 3"/>
    <property type="match status" value="3"/>
</dbReference>
<name>A0A077AU45_9PROT</name>
<dbReference type="GO" id="GO:0016868">
    <property type="term" value="F:intramolecular phosphotransferase activity"/>
    <property type="evidence" value="ECO:0007669"/>
    <property type="project" value="InterPro"/>
</dbReference>
<dbReference type="PRINTS" id="PR00509">
    <property type="entry name" value="PGMPMM"/>
</dbReference>
<dbReference type="PANTHER" id="PTHR43771:SF2">
    <property type="entry name" value="PHOSPHOMANNOMUTASE_PHOSPHOGLUCOMUTASE"/>
    <property type="match status" value="1"/>
</dbReference>
<dbReference type="Pfam" id="PF02880">
    <property type="entry name" value="PGM_PMM_III"/>
    <property type="match status" value="1"/>
</dbReference>
<feature type="domain" description="Alpha-D-phosphohexomutase C-terminal" evidence="8">
    <location>
        <begin position="371"/>
        <end position="442"/>
    </location>
</feature>
<dbReference type="RefSeq" id="WP_038462672.1">
    <property type="nucleotide sequence ID" value="NZ_CP008941.1"/>
</dbReference>
<dbReference type="GO" id="GO:0000287">
    <property type="term" value="F:magnesium ion binding"/>
    <property type="evidence" value="ECO:0007669"/>
    <property type="project" value="InterPro"/>
</dbReference>
<dbReference type="PANTHER" id="PTHR43771">
    <property type="entry name" value="PHOSPHOMANNOMUTASE"/>
    <property type="match status" value="1"/>
</dbReference>
<feature type="domain" description="Alpha-D-phosphohexomutase alpha/beta/alpha" evidence="9">
    <location>
        <begin position="11"/>
        <end position="119"/>
    </location>
</feature>
<dbReference type="eggNOG" id="COG1109">
    <property type="taxonomic scope" value="Bacteria"/>
</dbReference>
<dbReference type="InterPro" id="IPR005844">
    <property type="entry name" value="A-D-PHexomutase_a/b/a-I"/>
</dbReference>
<keyword evidence="3" id="KW-0597">Phosphoprotein</keyword>
<dbReference type="KEGG" id="paca:ID47_00250"/>
<dbReference type="STRING" id="91604.ID47_00250"/>
<dbReference type="SUPFAM" id="SSF55957">
    <property type="entry name" value="Phosphoglucomutase, C-terminal domain"/>
    <property type="match status" value="1"/>
</dbReference>
<proteinExistence type="inferred from homology"/>
<dbReference type="PROSITE" id="PS00710">
    <property type="entry name" value="PGM_PMM"/>
    <property type="match status" value="1"/>
</dbReference>
<keyword evidence="5 7" id="KW-0460">Magnesium</keyword>
<evidence type="ECO:0000313" key="12">
    <source>
        <dbReference type="EMBL" id="AIK95524.1"/>
    </source>
</evidence>
<evidence type="ECO:0000259" key="9">
    <source>
        <dbReference type="Pfam" id="PF02878"/>
    </source>
</evidence>
<dbReference type="InterPro" id="IPR036900">
    <property type="entry name" value="A-D-PHexomutase_C_sf"/>
</dbReference>
<dbReference type="Pfam" id="PF00408">
    <property type="entry name" value="PGM_PMM_IV"/>
    <property type="match status" value="1"/>
</dbReference>
<dbReference type="InterPro" id="IPR005843">
    <property type="entry name" value="A-D-PHexomutase_C"/>
</dbReference>
<dbReference type="Proteomes" id="UP000028926">
    <property type="component" value="Chromosome"/>
</dbReference>
<dbReference type="EMBL" id="CP008941">
    <property type="protein sequence ID" value="AIK95524.1"/>
    <property type="molecule type" value="Genomic_DNA"/>
</dbReference>
<comment type="similarity">
    <text evidence="2 7">Belongs to the phosphohexose mutase family.</text>
</comment>
<evidence type="ECO:0000259" key="10">
    <source>
        <dbReference type="Pfam" id="PF02879"/>
    </source>
</evidence>
<gene>
    <name evidence="12" type="ORF">ID47_00250</name>
</gene>
<dbReference type="SUPFAM" id="SSF53738">
    <property type="entry name" value="Phosphoglucomutase, first 3 domains"/>
    <property type="match status" value="3"/>
</dbReference>
<keyword evidence="4 7" id="KW-0479">Metal-binding</keyword>
<evidence type="ECO:0000256" key="3">
    <source>
        <dbReference type="ARBA" id="ARBA00022553"/>
    </source>
</evidence>
<evidence type="ECO:0000256" key="5">
    <source>
        <dbReference type="ARBA" id="ARBA00022842"/>
    </source>
</evidence>
<organism evidence="12 13">
    <name type="scientific">Candidatus Odyssella acanthamoebae</name>
    <dbReference type="NCBI Taxonomy" id="91604"/>
    <lineage>
        <taxon>Bacteria</taxon>
        <taxon>Pseudomonadati</taxon>
        <taxon>Pseudomonadota</taxon>
        <taxon>Alphaproteobacteria</taxon>
        <taxon>Holosporales</taxon>
        <taxon>Candidatus Paracaedibacteraceae</taxon>
        <taxon>Candidatus Odyssella</taxon>
    </lineage>
</organism>
<evidence type="ECO:0000256" key="2">
    <source>
        <dbReference type="ARBA" id="ARBA00010231"/>
    </source>
</evidence>
<protein>
    <submittedName>
        <fullName evidence="12">Phosphomannomutase</fullName>
    </submittedName>
</protein>
<feature type="domain" description="Alpha-D-phosphohexomutase alpha/beta/alpha" evidence="11">
    <location>
        <begin position="256"/>
        <end position="365"/>
    </location>
</feature>
<evidence type="ECO:0000256" key="4">
    <source>
        <dbReference type="ARBA" id="ARBA00022723"/>
    </source>
</evidence>
<dbReference type="Gene3D" id="3.30.310.50">
    <property type="entry name" value="Alpha-D-phosphohexomutase, C-terminal domain"/>
    <property type="match status" value="1"/>
</dbReference>
<dbReference type="InterPro" id="IPR005841">
    <property type="entry name" value="Alpha-D-phosphohexomutase_SF"/>
</dbReference>
<comment type="cofactor">
    <cofactor evidence="1">
        <name>Mg(2+)</name>
        <dbReference type="ChEBI" id="CHEBI:18420"/>
    </cofactor>
</comment>
<dbReference type="CDD" id="cd03089">
    <property type="entry name" value="PMM_PGM"/>
    <property type="match status" value="1"/>
</dbReference>
<reference evidence="12 13" key="1">
    <citation type="submission" date="2014-07" db="EMBL/GenBank/DDBJ databases">
        <title>Comparative genomic insights into amoeba endosymbionts belonging to the families of Holosporaceae and Candidatus Midichloriaceae within Rickettsiales.</title>
        <authorList>
            <person name="Wang Z."/>
            <person name="Wu M."/>
        </authorList>
    </citation>
    <scope>NUCLEOTIDE SEQUENCE [LARGE SCALE GENOMIC DNA]</scope>
    <source>
        <strain evidence="12">PRA3</strain>
    </source>
</reference>
<dbReference type="GO" id="GO:0005975">
    <property type="term" value="P:carbohydrate metabolic process"/>
    <property type="evidence" value="ECO:0007669"/>
    <property type="project" value="InterPro"/>
</dbReference>
<dbReference type="OrthoDB" id="9803322at2"/>
<sequence>MTQHQFNTHILREYDIRGTINKNLSSADALELGRRFGTWVKQQGEKFVCLGRDGRLSSPDLHAHLTQGLIEAGITILDIGVGPTPMLYFSTKITPAFAGIMITGSHNPKDDNGFKITLKEIPFFGEKIRGLATQPFIKSDQPGEVEHIDVRSSYIDRVLMDYEAPNKRLKLAWDPGNGAAGEIIEFLTQHIEADHIVINATIDGAFPNHHPDPSVDKNLEQLRAVIAEHNCDAGIAFDGDADRLGILDQHGRAFMGDHLLMVFAADVLKKMPGAKIIGDVKTSQAFYEMVPALGGQALMCRTGHSFIKVMAHEEKAALAGEVSGHLFFADKYYGYDDAIYAAIRFINILQASDQTCADIYDSLPHYYSTPELRIECPDELKFKVIDKMKADFKAQGLVFSDIDGLRYEDDHGWWLIRASNTQPALVGRCESKTHAGLEALKQHLSLNLRKFYDQAEF</sequence>
<evidence type="ECO:0000313" key="13">
    <source>
        <dbReference type="Proteomes" id="UP000028926"/>
    </source>
</evidence>
<dbReference type="InterPro" id="IPR016066">
    <property type="entry name" value="A-D-PHexomutase_CS"/>
</dbReference>
<keyword evidence="6" id="KW-0413">Isomerase</keyword>
<evidence type="ECO:0000256" key="7">
    <source>
        <dbReference type="RuleBase" id="RU004326"/>
    </source>
</evidence>
<dbReference type="InterPro" id="IPR016055">
    <property type="entry name" value="A-D-PHexomutase_a/b/a-I/II/III"/>
</dbReference>
<evidence type="ECO:0000256" key="1">
    <source>
        <dbReference type="ARBA" id="ARBA00001946"/>
    </source>
</evidence>
<dbReference type="HOGENOM" id="CLU_016950_9_1_5"/>